<dbReference type="InterPro" id="IPR035472">
    <property type="entry name" value="RpiR-like_SIS"/>
</dbReference>
<dbReference type="Pfam" id="PF13580">
    <property type="entry name" value="SIS_2"/>
    <property type="match status" value="1"/>
</dbReference>
<dbReference type="InterPro" id="IPR050099">
    <property type="entry name" value="SIS_GmhA/DiaA_subfam"/>
</dbReference>
<dbReference type="PANTHER" id="PTHR30390">
    <property type="entry name" value="SEDOHEPTULOSE 7-PHOSPHATE ISOMERASE / DNAA INITIATOR-ASSOCIATING FACTOR FOR REPLICATION INITIATION"/>
    <property type="match status" value="1"/>
</dbReference>
<evidence type="ECO:0000313" key="2">
    <source>
        <dbReference type="EMBL" id="WVX80786.1"/>
    </source>
</evidence>
<dbReference type="PANTHER" id="PTHR30390:SF7">
    <property type="entry name" value="PHOSPHOHEPTOSE ISOMERASE"/>
    <property type="match status" value="1"/>
</dbReference>
<accession>A0ABZ2CAM6</accession>
<dbReference type="SUPFAM" id="SSF53697">
    <property type="entry name" value="SIS domain"/>
    <property type="match status" value="1"/>
</dbReference>
<keyword evidence="3" id="KW-1185">Reference proteome</keyword>
<evidence type="ECO:0000313" key="3">
    <source>
        <dbReference type="Proteomes" id="UP001357223"/>
    </source>
</evidence>
<gene>
    <name evidence="2" type="ORF">R4Z09_26795</name>
</gene>
<dbReference type="EMBL" id="CP137640">
    <property type="protein sequence ID" value="WVX80786.1"/>
    <property type="molecule type" value="Genomic_DNA"/>
</dbReference>
<dbReference type="Gene3D" id="3.40.50.10490">
    <property type="entry name" value="Glucose-6-phosphate isomerase like protein, domain 1"/>
    <property type="match status" value="1"/>
</dbReference>
<dbReference type="NCBIfam" id="NF002805">
    <property type="entry name" value="PRK02947.1"/>
    <property type="match status" value="1"/>
</dbReference>
<dbReference type="PROSITE" id="PS51464">
    <property type="entry name" value="SIS"/>
    <property type="match status" value="1"/>
</dbReference>
<dbReference type="Proteomes" id="UP001357223">
    <property type="component" value="Chromosome"/>
</dbReference>
<dbReference type="CDD" id="cd05013">
    <property type="entry name" value="SIS_RpiR"/>
    <property type="match status" value="1"/>
</dbReference>
<reference evidence="2 3" key="1">
    <citation type="submission" date="2023-10" db="EMBL/GenBank/DDBJ databases">
        <title>Niallia locisalis sp.nov. isolated from a salt pond sample.</title>
        <authorList>
            <person name="Li X.-J."/>
            <person name="Dong L."/>
        </authorList>
    </citation>
    <scope>NUCLEOTIDE SEQUENCE [LARGE SCALE GENOMIC DNA]</scope>
    <source>
        <strain evidence="2 3">DSM 29761</strain>
    </source>
</reference>
<organism evidence="2 3">
    <name type="scientific">Niallia oryzisoli</name>
    <dbReference type="NCBI Taxonomy" id="1737571"/>
    <lineage>
        <taxon>Bacteria</taxon>
        <taxon>Bacillati</taxon>
        <taxon>Bacillota</taxon>
        <taxon>Bacilli</taxon>
        <taxon>Bacillales</taxon>
        <taxon>Bacillaceae</taxon>
        <taxon>Niallia</taxon>
    </lineage>
</organism>
<dbReference type="InterPro" id="IPR001347">
    <property type="entry name" value="SIS_dom"/>
</dbReference>
<proteinExistence type="predicted"/>
<sequence>MFSQYFGKLKDLMDLVEKTETDNIKTAAKQVANCIQQDGIIHVFGCGHSHMIGEELFYRAGGLASISPILMEEVMLHKGAVRSSELEKMNGYAEQFMQEVTISPNDVVMVISTSGKNPVPIDVAAIAKQKGAFVIAITSHQYAKTQPSRHQEGLFLREAADLSIDNHISVGDTLMRHGDLSFGSGSTIISMSIANAIIIEAVDTMLQENIQPPIFKSGNIEGSEQHNKEIVNQYKNRIPLL</sequence>
<dbReference type="RefSeq" id="WP_338449717.1">
    <property type="nucleotide sequence ID" value="NZ_CP137640.1"/>
</dbReference>
<protein>
    <submittedName>
        <fullName evidence="2">SIS domain-containing protein</fullName>
    </submittedName>
</protein>
<feature type="domain" description="SIS" evidence="1">
    <location>
        <begin position="31"/>
        <end position="212"/>
    </location>
</feature>
<dbReference type="InterPro" id="IPR046348">
    <property type="entry name" value="SIS_dom_sf"/>
</dbReference>
<name>A0ABZ2CAM6_9BACI</name>
<evidence type="ECO:0000259" key="1">
    <source>
        <dbReference type="PROSITE" id="PS51464"/>
    </source>
</evidence>